<proteinExistence type="predicted"/>
<dbReference type="InterPro" id="IPR029787">
    <property type="entry name" value="Nucleotide_cyclase"/>
</dbReference>
<dbReference type="Gene3D" id="3.30.70.270">
    <property type="match status" value="1"/>
</dbReference>
<dbReference type="EMBL" id="JAKZFC010000001">
    <property type="protein sequence ID" value="MCH7321549.1"/>
    <property type="molecule type" value="Genomic_DNA"/>
</dbReference>
<comment type="caution">
    <text evidence="2">The sequence shown here is derived from an EMBL/GenBank/DDBJ whole genome shotgun (WGS) entry which is preliminary data.</text>
</comment>
<dbReference type="InterPro" id="IPR000160">
    <property type="entry name" value="GGDEF_dom"/>
</dbReference>
<reference evidence="2 3" key="1">
    <citation type="submission" date="2022-03" db="EMBL/GenBank/DDBJ databases">
        <authorList>
            <person name="Jo J.-H."/>
            <person name="Im W.-T."/>
        </authorList>
    </citation>
    <scope>NUCLEOTIDE SEQUENCE [LARGE SCALE GENOMIC DNA]</scope>
    <source>
        <strain evidence="2 3">MA9</strain>
    </source>
</reference>
<dbReference type="Pfam" id="PF00990">
    <property type="entry name" value="GGDEF"/>
    <property type="match status" value="1"/>
</dbReference>
<sequence>MLIQQQKKLEFNKFESLEEKFEYAKSMHLVAKFEEGLSYFRILKTEYEAIKRYDRVIDCLGWICQNLANLGRVEELYNYLPEYKSICKEHGTELNQLKLSTYLAFISTSIGDEKSAIEYYQEAIAIAKKLNDTKRYVISLINLQGVYLLIKDFEQANAIALEVKKQFVHEPSIKTTMSEAAYYLNLMTIQLEWQQLQTIEPLFHAFEAIANIEKYNREQMYYQCVKGRYYIQLQRYSDAITELENAYAFIVQTKEEPFLTIILENLVQAHEISGNYQEALYYAKKFNEKLLDQHKKHVTNETIKVIKEIDLDNMKQLVYIDGLTSIPNRRYLEKFGAKLIDEAAHNVHCAIIDIDHFKKINDRFGHIVGDLAIQQLAQIIQGVLPENFLFARYAGDEFVFLAKQLGKDAETILQQLFASITDFEFQTDDIYVKLTISMGVASLADCEVKELKTLLDLADQALYQSKNTGRNLISFYVNA</sequence>
<dbReference type="SUPFAM" id="SSF55073">
    <property type="entry name" value="Nucleotide cyclase"/>
    <property type="match status" value="1"/>
</dbReference>
<dbReference type="PROSITE" id="PS50887">
    <property type="entry name" value="GGDEF"/>
    <property type="match status" value="1"/>
</dbReference>
<dbReference type="PANTHER" id="PTHR45138:SF9">
    <property type="entry name" value="DIGUANYLATE CYCLASE DGCM-RELATED"/>
    <property type="match status" value="1"/>
</dbReference>
<evidence type="ECO:0000259" key="1">
    <source>
        <dbReference type="PROSITE" id="PS50887"/>
    </source>
</evidence>
<dbReference type="Gene3D" id="1.25.40.10">
    <property type="entry name" value="Tetratricopeptide repeat domain"/>
    <property type="match status" value="1"/>
</dbReference>
<dbReference type="RefSeq" id="WP_241368574.1">
    <property type="nucleotide sequence ID" value="NZ_JAKZFC010000001.1"/>
</dbReference>
<dbReference type="CDD" id="cd01949">
    <property type="entry name" value="GGDEF"/>
    <property type="match status" value="1"/>
</dbReference>
<dbReference type="SMART" id="SM00267">
    <property type="entry name" value="GGDEF"/>
    <property type="match status" value="1"/>
</dbReference>
<evidence type="ECO:0000313" key="2">
    <source>
        <dbReference type="EMBL" id="MCH7321549.1"/>
    </source>
</evidence>
<keyword evidence="3" id="KW-1185">Reference proteome</keyword>
<accession>A0ABS9UBK3</accession>
<dbReference type="InterPro" id="IPR050469">
    <property type="entry name" value="Diguanylate_Cyclase"/>
</dbReference>
<gene>
    <name evidence="2" type="ORF">LZ480_06545</name>
</gene>
<organism evidence="2 3">
    <name type="scientific">Solibacillus palustris</name>
    <dbReference type="NCBI Taxonomy" id="2908203"/>
    <lineage>
        <taxon>Bacteria</taxon>
        <taxon>Bacillati</taxon>
        <taxon>Bacillota</taxon>
        <taxon>Bacilli</taxon>
        <taxon>Bacillales</taxon>
        <taxon>Caryophanaceae</taxon>
        <taxon>Solibacillus</taxon>
    </lineage>
</organism>
<dbReference type="SUPFAM" id="SSF48452">
    <property type="entry name" value="TPR-like"/>
    <property type="match status" value="2"/>
</dbReference>
<dbReference type="InterPro" id="IPR026000">
    <property type="entry name" value="Apc5_dom"/>
</dbReference>
<name>A0ABS9UBK3_9BACL</name>
<feature type="domain" description="GGDEF" evidence="1">
    <location>
        <begin position="345"/>
        <end position="478"/>
    </location>
</feature>
<evidence type="ECO:0000313" key="3">
    <source>
        <dbReference type="Proteomes" id="UP001316087"/>
    </source>
</evidence>
<protein>
    <submittedName>
        <fullName evidence="2">GGDEF domain-containing protein</fullName>
    </submittedName>
</protein>
<dbReference type="PANTHER" id="PTHR45138">
    <property type="entry name" value="REGULATORY COMPONENTS OF SENSORY TRANSDUCTION SYSTEM"/>
    <property type="match status" value="1"/>
</dbReference>
<dbReference type="Pfam" id="PF12862">
    <property type="entry name" value="ANAPC5"/>
    <property type="match status" value="2"/>
</dbReference>
<dbReference type="Proteomes" id="UP001316087">
    <property type="component" value="Unassembled WGS sequence"/>
</dbReference>
<dbReference type="InterPro" id="IPR043128">
    <property type="entry name" value="Rev_trsase/Diguanyl_cyclase"/>
</dbReference>
<dbReference type="NCBIfam" id="TIGR00254">
    <property type="entry name" value="GGDEF"/>
    <property type="match status" value="1"/>
</dbReference>
<dbReference type="InterPro" id="IPR011990">
    <property type="entry name" value="TPR-like_helical_dom_sf"/>
</dbReference>